<dbReference type="Pfam" id="PF08568">
    <property type="entry name" value="Kinetochor_Ybp2"/>
    <property type="match status" value="1"/>
</dbReference>
<proteinExistence type="predicted"/>
<dbReference type="InterPro" id="IPR013877">
    <property type="entry name" value="YAP-bd/ALF4/Glomulin"/>
</dbReference>
<dbReference type="InParanoid" id="A0A7F5RLP9"/>
<dbReference type="AlphaFoldDB" id="A0A7F5RLP9"/>
<protein>
    <submittedName>
        <fullName evidence="2">Glomulin</fullName>
    </submittedName>
</protein>
<organism evidence="1 2">
    <name type="scientific">Agrilus planipennis</name>
    <name type="common">Emerald ash borer</name>
    <name type="synonym">Agrilus marcopoli</name>
    <dbReference type="NCBI Taxonomy" id="224129"/>
    <lineage>
        <taxon>Eukaryota</taxon>
        <taxon>Metazoa</taxon>
        <taxon>Ecdysozoa</taxon>
        <taxon>Arthropoda</taxon>
        <taxon>Hexapoda</taxon>
        <taxon>Insecta</taxon>
        <taxon>Pterygota</taxon>
        <taxon>Neoptera</taxon>
        <taxon>Endopterygota</taxon>
        <taxon>Coleoptera</taxon>
        <taxon>Polyphaga</taxon>
        <taxon>Elateriformia</taxon>
        <taxon>Buprestoidea</taxon>
        <taxon>Buprestidae</taxon>
        <taxon>Agrilinae</taxon>
        <taxon>Agrilus</taxon>
    </lineage>
</organism>
<sequence>MSNSENLELIKLLQKRLELEDYKGAQTIVTNYDYKCLKEEDYEQFVTFFMKYLNEDVEKKNITLFLTSKSILCVVSTWFNPETVIIELIQKIPELVDDLSFLSLLVPLQKALLGLHTGRDSFLTWSLNSIQKYIEKLDIPDDNYNLDEEERLLMDSDDSFDKTTHLLLDLLPFYDPLIKKSINDEAWRLILSVFLVKLLGKPLAYFDLTSTSSKSRARRIAEEVVEKYINIEPDIYLLLGSTKYPENEENICCNKLAVAVLFYLILVEHVSIEKIPKVYDHLFVFQYSLHLLVELFTQTNQFATQYALELTNTLLNYVQNISLPYNLLDDDVHCNFCKSLSKVTIYDTLESNRKKALLLLTKYLYTFEIRGRYLIIYNLVDIVNHTGLISFLITEYKQMLVKELDKIKDENKEISQFFSGQKLNSLINKFCYLHKREESDLVELADQIVASLNFLRYLIIRDRDNVTKIWDILPRLETTYFEPLKKGLVLSRAHYELKIKEINEEKEDCKATSNNEVSITVGKQTLPSMPKSEKLKVLHSSVTAFDVIESVLSRVKELINTSNFLKEDHP</sequence>
<dbReference type="OrthoDB" id="619536at2759"/>
<dbReference type="GO" id="GO:0055105">
    <property type="term" value="F:ubiquitin-protein transferase inhibitor activity"/>
    <property type="evidence" value="ECO:0007669"/>
    <property type="project" value="TreeGrafter"/>
</dbReference>
<dbReference type="Proteomes" id="UP000192223">
    <property type="component" value="Unplaced"/>
</dbReference>
<dbReference type="FunCoup" id="A0A7F5RLP9">
    <property type="interactions" value="1258"/>
</dbReference>
<name>A0A7F5RLP9_AGRPL</name>
<evidence type="ECO:0000313" key="2">
    <source>
        <dbReference type="RefSeq" id="XP_025836942.1"/>
    </source>
</evidence>
<dbReference type="InterPro" id="IPR019516">
    <property type="entry name" value="Glomulin/ALF4"/>
</dbReference>
<keyword evidence="1" id="KW-1185">Reference proteome</keyword>
<gene>
    <name evidence="2" type="primary">LOC112906642</name>
</gene>
<dbReference type="GO" id="GO:0005737">
    <property type="term" value="C:cytoplasm"/>
    <property type="evidence" value="ECO:0007669"/>
    <property type="project" value="TreeGrafter"/>
</dbReference>
<dbReference type="RefSeq" id="XP_025836942.1">
    <property type="nucleotide sequence ID" value="XM_025981157.1"/>
</dbReference>
<reference evidence="2" key="1">
    <citation type="submission" date="2025-08" db="UniProtKB">
        <authorList>
            <consortium name="RefSeq"/>
        </authorList>
    </citation>
    <scope>IDENTIFICATION</scope>
    <source>
        <tissue evidence="2">Entire body</tissue>
    </source>
</reference>
<dbReference type="GeneID" id="112906642"/>
<dbReference type="KEGG" id="apln:112906642"/>
<evidence type="ECO:0000313" key="1">
    <source>
        <dbReference type="Proteomes" id="UP000192223"/>
    </source>
</evidence>
<dbReference type="PANTHER" id="PTHR15430">
    <property type="entry name" value="GLOMULIN"/>
    <property type="match status" value="1"/>
</dbReference>
<dbReference type="PANTHER" id="PTHR15430:SF1">
    <property type="entry name" value="GLOMULIN"/>
    <property type="match status" value="1"/>
</dbReference>
<accession>A0A7F5RLP9</accession>